<gene>
    <name evidence="2" type="ORF">VQ02_00480</name>
</gene>
<dbReference type="GO" id="GO:0005509">
    <property type="term" value="F:calcium ion binding"/>
    <property type="evidence" value="ECO:0007669"/>
    <property type="project" value="InterPro"/>
</dbReference>
<sequence length="959" mass="96240">MGNYIGNPGNDTLTGTTADDNFFGSAGNDSIAGGGGTTNGDFIFYGPINGYAGITGPITVTFGPTLYTGTVTKPTGTDTFTGIRGVSGTTAADTLIGTTNTSTNYRFPIQLTGAAGNDTIDGKGLTINIAAYQFSPAGINVNLQTSTSGSDVFGTAQDGYGTTDTLKNVVRVRGSGFDDTIVGSNASDFFDGSLGNDTYDGVGSQTTTNTLAYDTIDFQGGVRSVTVTAGDPVSGLFGGQRASVSKVSLTGGANYTDTLSNISQIRGSDANDTFIGTTAAYSIFGYRFRGEGGNDTFNGQNNTANTVDYTGADNAVAVDLSAGTATGDGNDTLVNVVSVRGSFFNDTLLGSAASDIFSWGDSGLHTVNGRGGANRVAFFGNGAVTIDLGTTATTDGFGGYQGSLTKAAGTETILNVANAQGGNGDDTVYGTPGNNQLSGGPGTNLIDGRDGYDTLAYQFITGLNPPAQGATVNLGDGVNGTATNPWGGTDTLRNIEAVRGSVRDDDLTGATLAGGAYSLIEGYGGNDVLRAPSTDAHVTVTYANSLSGVTVDLGAGVTSDDGWFGGHDTLVNIRSVTGSAFGDRLTGSAGNDLISGGAGDDTLDGGAGDDTIQGGLGTNTLIGGEGTDTALYAIARADATITTQNGVTTVTASGITDTLTGFESVAFTDQTVSLGGTTAPRVSTDLNGDKTSDALFQQGASVVAWQVQNGQVQSSTGLGNAGDYRAVGTGDLNGDGTSDVLFQQGASVVAWQMQNGQVQASNGLGNAGSYQVVGTGDINGDGTSDVLFQQGASVVAWQMQNGQVQSSTGLGNAGDYQVVGTGDLNGDGTDDLVFQQGASVVAWIMGNGQVQSVADLGNAGAYQVAGVGDLNGDGRADLVFQNGASVVDWIMGSNGQVQSANALGDAGGYTVSGVGDYNGDRTADVLFQQGPSVVGWQVQNGQVQSLLNLGNAGDYVAVA</sequence>
<accession>A0A0J6TBT0</accession>
<comment type="caution">
    <text evidence="2">The sequence shown here is derived from an EMBL/GenBank/DDBJ whole genome shotgun (WGS) entry which is preliminary data.</text>
</comment>
<dbReference type="InterPro" id="IPR011049">
    <property type="entry name" value="Serralysin-like_metalloprot_C"/>
</dbReference>
<dbReference type="PROSITE" id="PS00330">
    <property type="entry name" value="HEMOLYSIN_CALCIUM"/>
    <property type="match status" value="1"/>
</dbReference>
<evidence type="ECO:0008006" key="4">
    <source>
        <dbReference type="Google" id="ProtNLM"/>
    </source>
</evidence>
<dbReference type="SUPFAM" id="SSF69318">
    <property type="entry name" value="Integrin alpha N-terminal domain"/>
    <property type="match status" value="1"/>
</dbReference>
<keyword evidence="1" id="KW-0732">Signal</keyword>
<protein>
    <recommendedName>
        <fullName evidence="4">Calcium-binding protein</fullName>
    </recommendedName>
</protein>
<evidence type="ECO:0000313" key="2">
    <source>
        <dbReference type="EMBL" id="KMO43314.1"/>
    </source>
</evidence>
<dbReference type="Proteomes" id="UP000035955">
    <property type="component" value="Unassembled WGS sequence"/>
</dbReference>
<evidence type="ECO:0000256" key="1">
    <source>
        <dbReference type="ARBA" id="ARBA00022729"/>
    </source>
</evidence>
<organism evidence="2 3">
    <name type="scientific">Methylobacterium variabile</name>
    <dbReference type="NCBI Taxonomy" id="298794"/>
    <lineage>
        <taxon>Bacteria</taxon>
        <taxon>Pseudomonadati</taxon>
        <taxon>Pseudomonadota</taxon>
        <taxon>Alphaproteobacteria</taxon>
        <taxon>Hyphomicrobiales</taxon>
        <taxon>Methylobacteriaceae</taxon>
        <taxon>Methylobacterium</taxon>
    </lineage>
</organism>
<dbReference type="Pfam" id="PF00353">
    <property type="entry name" value="HemolysinCabind"/>
    <property type="match status" value="5"/>
</dbReference>
<dbReference type="PATRIC" id="fig|298794.3.peg.5516"/>
<evidence type="ECO:0000313" key="3">
    <source>
        <dbReference type="Proteomes" id="UP000035955"/>
    </source>
</evidence>
<dbReference type="PANTHER" id="PTHR46580">
    <property type="entry name" value="SENSOR KINASE-RELATED"/>
    <property type="match status" value="1"/>
</dbReference>
<dbReference type="AlphaFoldDB" id="A0A0J6TBT0"/>
<dbReference type="PANTHER" id="PTHR46580:SF2">
    <property type="entry name" value="MAM DOMAIN-CONTAINING PROTEIN"/>
    <property type="match status" value="1"/>
</dbReference>
<dbReference type="Gene3D" id="2.150.10.10">
    <property type="entry name" value="Serralysin-like metalloprotease, C-terminal"/>
    <property type="match status" value="2"/>
</dbReference>
<dbReference type="InterPro" id="IPR018511">
    <property type="entry name" value="Hemolysin-typ_Ca-bd_CS"/>
</dbReference>
<dbReference type="SUPFAM" id="SSF51120">
    <property type="entry name" value="beta-Roll"/>
    <property type="match status" value="3"/>
</dbReference>
<dbReference type="RefSeq" id="WP_048442188.1">
    <property type="nucleotide sequence ID" value="NZ_LABY01000004.1"/>
</dbReference>
<dbReference type="OrthoDB" id="7975253at2"/>
<dbReference type="EMBL" id="LABY01000004">
    <property type="protein sequence ID" value="KMO43314.1"/>
    <property type="molecule type" value="Genomic_DNA"/>
</dbReference>
<dbReference type="InterPro" id="IPR001343">
    <property type="entry name" value="Hemolysn_Ca-bd"/>
</dbReference>
<proteinExistence type="predicted"/>
<dbReference type="InterPro" id="IPR028994">
    <property type="entry name" value="Integrin_alpha_N"/>
</dbReference>
<keyword evidence="3" id="KW-1185">Reference proteome</keyword>
<dbReference type="Pfam" id="PF13517">
    <property type="entry name" value="FG-GAP_3"/>
    <property type="match status" value="2"/>
</dbReference>
<dbReference type="PRINTS" id="PR00313">
    <property type="entry name" value="CABNDNGRPT"/>
</dbReference>
<dbReference type="InterPro" id="IPR013517">
    <property type="entry name" value="FG-GAP"/>
</dbReference>
<name>A0A0J6TBT0_9HYPH</name>
<reference evidence="2 3" key="1">
    <citation type="submission" date="2015-03" db="EMBL/GenBank/DDBJ databases">
        <title>Genome sequencing of Methylobacterium variabile DSM 16961.</title>
        <authorList>
            <person name="Chaudhry V."/>
            <person name="Patil P.B."/>
        </authorList>
    </citation>
    <scope>NUCLEOTIDE SEQUENCE [LARGE SCALE GENOMIC DNA]</scope>
    <source>
        <strain evidence="2 3">DSM 16961</strain>
    </source>
</reference>